<dbReference type="EMBL" id="LR796368">
    <property type="protein sequence ID" value="CAB4139801.1"/>
    <property type="molecule type" value="Genomic_DNA"/>
</dbReference>
<gene>
    <name evidence="2" type="ORF">UFOVP354_39</name>
</gene>
<name>A0A6J5M0M6_9CAUD</name>
<proteinExistence type="predicted"/>
<reference evidence="2" key="1">
    <citation type="submission" date="2020-04" db="EMBL/GenBank/DDBJ databases">
        <authorList>
            <person name="Chiriac C."/>
            <person name="Salcher M."/>
            <person name="Ghai R."/>
            <person name="Kavagutti S V."/>
        </authorList>
    </citation>
    <scope>NUCLEOTIDE SEQUENCE</scope>
</reference>
<protein>
    <submittedName>
        <fullName evidence="2">Uncharacterized protein</fullName>
    </submittedName>
</protein>
<organism evidence="2">
    <name type="scientific">uncultured Caudovirales phage</name>
    <dbReference type="NCBI Taxonomy" id="2100421"/>
    <lineage>
        <taxon>Viruses</taxon>
        <taxon>Duplodnaviria</taxon>
        <taxon>Heunggongvirae</taxon>
        <taxon>Uroviricota</taxon>
        <taxon>Caudoviricetes</taxon>
        <taxon>Peduoviridae</taxon>
        <taxon>Maltschvirus</taxon>
        <taxon>Maltschvirus maltsch</taxon>
    </lineage>
</organism>
<evidence type="ECO:0000256" key="1">
    <source>
        <dbReference type="SAM" id="MobiDB-lite"/>
    </source>
</evidence>
<feature type="region of interest" description="Disordered" evidence="1">
    <location>
        <begin position="1"/>
        <end position="37"/>
    </location>
</feature>
<evidence type="ECO:0000313" key="2">
    <source>
        <dbReference type="EMBL" id="CAB4139801.1"/>
    </source>
</evidence>
<accession>A0A6J5M0M6</accession>
<sequence length="37" mass="3894">MSRATGGHRGTPKAVANRMAANKKSAQAPEKTKNKKA</sequence>